<evidence type="ECO:0000313" key="2">
    <source>
        <dbReference type="Proteomes" id="UP000587527"/>
    </source>
</evidence>
<name>A0A841BWG0_9ACTN</name>
<gene>
    <name evidence="1" type="ORF">F4553_006881</name>
</gene>
<organism evidence="1 2">
    <name type="scientific">Allocatelliglobosispora scoriae</name>
    <dbReference type="NCBI Taxonomy" id="643052"/>
    <lineage>
        <taxon>Bacteria</taxon>
        <taxon>Bacillati</taxon>
        <taxon>Actinomycetota</taxon>
        <taxon>Actinomycetes</taxon>
        <taxon>Micromonosporales</taxon>
        <taxon>Micromonosporaceae</taxon>
        <taxon>Allocatelliglobosispora</taxon>
    </lineage>
</organism>
<proteinExistence type="predicted"/>
<dbReference type="Proteomes" id="UP000587527">
    <property type="component" value="Unassembled WGS sequence"/>
</dbReference>
<comment type="caution">
    <text evidence="1">The sequence shown here is derived from an EMBL/GenBank/DDBJ whole genome shotgun (WGS) entry which is preliminary data.</text>
</comment>
<dbReference type="EMBL" id="JACHMN010000003">
    <property type="protein sequence ID" value="MBB5873447.1"/>
    <property type="molecule type" value="Genomic_DNA"/>
</dbReference>
<reference evidence="1 2" key="1">
    <citation type="submission" date="2020-08" db="EMBL/GenBank/DDBJ databases">
        <title>Sequencing the genomes of 1000 actinobacteria strains.</title>
        <authorList>
            <person name="Klenk H.-P."/>
        </authorList>
    </citation>
    <scope>NUCLEOTIDE SEQUENCE [LARGE SCALE GENOMIC DNA]</scope>
    <source>
        <strain evidence="1 2">DSM 45362</strain>
    </source>
</reference>
<dbReference type="AlphaFoldDB" id="A0A841BWG0"/>
<sequence>MLTETLARALVDLIVTIDLSDDDEISPEAGSAILGDVAAALNSLSASDTDRLVNIIGEMAAEEDDPVRKETMIELPETLGLVD</sequence>
<evidence type="ECO:0000313" key="1">
    <source>
        <dbReference type="EMBL" id="MBB5873447.1"/>
    </source>
</evidence>
<accession>A0A841BWG0</accession>
<keyword evidence="2" id="KW-1185">Reference proteome</keyword>
<protein>
    <submittedName>
        <fullName evidence="1">Uncharacterized protein</fullName>
    </submittedName>
</protein>
<dbReference type="RefSeq" id="WP_184844679.1">
    <property type="nucleotide sequence ID" value="NZ_JACHMN010000003.1"/>
</dbReference>